<comment type="subcellular location">
    <subcellularLocation>
        <location evidence="1">Cell membrane</location>
        <topology evidence="1">Multi-pass membrane protein</topology>
    </subcellularLocation>
</comment>
<dbReference type="GO" id="GO:0005886">
    <property type="term" value="C:plasma membrane"/>
    <property type="evidence" value="ECO:0007669"/>
    <property type="project" value="UniProtKB-SubCell"/>
</dbReference>
<accession>A0A6J6FR35</accession>
<reference evidence="9" key="1">
    <citation type="submission" date="2020-05" db="EMBL/GenBank/DDBJ databases">
        <authorList>
            <person name="Chiriac C."/>
            <person name="Salcher M."/>
            <person name="Ghai R."/>
            <person name="Kavagutti S V."/>
        </authorList>
    </citation>
    <scope>NUCLEOTIDE SEQUENCE</scope>
</reference>
<keyword evidence="2" id="KW-1003">Cell membrane</keyword>
<feature type="compositionally biased region" description="Basic and acidic residues" evidence="6">
    <location>
        <begin position="84"/>
        <end position="101"/>
    </location>
</feature>
<evidence type="ECO:0000256" key="3">
    <source>
        <dbReference type="ARBA" id="ARBA00022692"/>
    </source>
</evidence>
<keyword evidence="3 7" id="KW-0812">Transmembrane</keyword>
<evidence type="ECO:0000256" key="6">
    <source>
        <dbReference type="SAM" id="MobiDB-lite"/>
    </source>
</evidence>
<evidence type="ECO:0000256" key="4">
    <source>
        <dbReference type="ARBA" id="ARBA00022989"/>
    </source>
</evidence>
<gene>
    <name evidence="9" type="ORF">UFOPK1788_00536</name>
</gene>
<evidence type="ECO:0000256" key="7">
    <source>
        <dbReference type="SAM" id="Phobius"/>
    </source>
</evidence>
<evidence type="ECO:0000259" key="8">
    <source>
        <dbReference type="Pfam" id="PF13396"/>
    </source>
</evidence>
<feature type="region of interest" description="Disordered" evidence="6">
    <location>
        <begin position="64"/>
        <end position="123"/>
    </location>
</feature>
<evidence type="ECO:0000313" key="9">
    <source>
        <dbReference type="EMBL" id="CAB4591247.1"/>
    </source>
</evidence>
<organism evidence="9">
    <name type="scientific">freshwater metagenome</name>
    <dbReference type="NCBI Taxonomy" id="449393"/>
    <lineage>
        <taxon>unclassified sequences</taxon>
        <taxon>metagenomes</taxon>
        <taxon>ecological metagenomes</taxon>
    </lineage>
</organism>
<dbReference type="InterPro" id="IPR027379">
    <property type="entry name" value="CLS_N"/>
</dbReference>
<feature type="transmembrane region" description="Helical" evidence="7">
    <location>
        <begin position="38"/>
        <end position="58"/>
    </location>
</feature>
<dbReference type="AlphaFoldDB" id="A0A6J6FR35"/>
<keyword evidence="4 7" id="KW-1133">Transmembrane helix</keyword>
<feature type="compositionally biased region" description="Acidic residues" evidence="6">
    <location>
        <begin position="102"/>
        <end position="116"/>
    </location>
</feature>
<dbReference type="EMBL" id="CAEZUE010000053">
    <property type="protein sequence ID" value="CAB4591247.1"/>
    <property type="molecule type" value="Genomic_DNA"/>
</dbReference>
<sequence>MLPRVLFALAVIAVAVDIYAIADIALTARNRLRSLNKWLWIVIVIVITPIGAVLWFILGKKKKNAADGPLGPDDDPNFTAPDGETARDRITRLEEELRRLDDEENMPPDPFLDDPDQPGPDKP</sequence>
<evidence type="ECO:0000256" key="2">
    <source>
        <dbReference type="ARBA" id="ARBA00022475"/>
    </source>
</evidence>
<proteinExistence type="predicted"/>
<evidence type="ECO:0000256" key="5">
    <source>
        <dbReference type="ARBA" id="ARBA00023136"/>
    </source>
</evidence>
<dbReference type="Pfam" id="PF13396">
    <property type="entry name" value="PLDc_N"/>
    <property type="match status" value="1"/>
</dbReference>
<keyword evidence="5 7" id="KW-0472">Membrane</keyword>
<protein>
    <submittedName>
        <fullName evidence="9">Unannotated protein</fullName>
    </submittedName>
</protein>
<evidence type="ECO:0000256" key="1">
    <source>
        <dbReference type="ARBA" id="ARBA00004651"/>
    </source>
</evidence>
<name>A0A6J6FR35_9ZZZZ</name>
<feature type="domain" description="Cardiolipin synthase N-terminal" evidence="8">
    <location>
        <begin position="15"/>
        <end position="59"/>
    </location>
</feature>